<evidence type="ECO:0000256" key="3">
    <source>
        <dbReference type="ARBA" id="ARBA00022691"/>
    </source>
</evidence>
<keyword evidence="2" id="KW-0004">4Fe-4S</keyword>
<dbReference type="SFLD" id="SFLDG01384">
    <property type="entry name" value="thioether_bond_formation_requi"/>
    <property type="match status" value="1"/>
</dbReference>
<keyword evidence="4" id="KW-0479">Metal-binding</keyword>
<dbReference type="NCBIfam" id="TIGR04085">
    <property type="entry name" value="rSAM_more_4Fe4S"/>
    <property type="match status" value="1"/>
</dbReference>
<dbReference type="GO" id="GO:0016491">
    <property type="term" value="F:oxidoreductase activity"/>
    <property type="evidence" value="ECO:0007669"/>
    <property type="project" value="InterPro"/>
</dbReference>
<comment type="similarity">
    <text evidence="7">Belongs to the radical SAM superfamily. Anaerobic sulfatase-maturating enzyme family.</text>
</comment>
<accession>A0A1N5UDQ9</accession>
<dbReference type="SFLD" id="SFLDS00029">
    <property type="entry name" value="Radical_SAM"/>
    <property type="match status" value="1"/>
</dbReference>
<keyword evidence="3" id="KW-0949">S-adenosyl-L-methionine</keyword>
<dbReference type="InterPro" id="IPR023867">
    <property type="entry name" value="Sulphatase_maturase_rSAM"/>
</dbReference>
<name>A0A1N5UDQ9_9ARCH</name>
<evidence type="ECO:0000256" key="5">
    <source>
        <dbReference type="ARBA" id="ARBA00023004"/>
    </source>
</evidence>
<keyword evidence="6" id="KW-0411">Iron-sulfur</keyword>
<dbReference type="Pfam" id="PF04055">
    <property type="entry name" value="Radical_SAM"/>
    <property type="match status" value="1"/>
</dbReference>
<protein>
    <submittedName>
        <fullName evidence="9">Radical SAM superfamily enzyme</fullName>
    </submittedName>
</protein>
<dbReference type="Gene3D" id="3.20.20.70">
    <property type="entry name" value="Aldolase class I"/>
    <property type="match status" value="1"/>
</dbReference>
<dbReference type="SFLD" id="SFLDG01386">
    <property type="entry name" value="main_SPASM_domain-containing"/>
    <property type="match status" value="1"/>
</dbReference>
<dbReference type="PANTHER" id="PTHR43273:SF3">
    <property type="entry name" value="ANAEROBIC SULFATASE-MATURATING ENZYME HOMOLOG ASLB-RELATED"/>
    <property type="match status" value="1"/>
</dbReference>
<dbReference type="GeneID" id="41588187"/>
<proteinExistence type="inferred from homology"/>
<evidence type="ECO:0000256" key="6">
    <source>
        <dbReference type="ARBA" id="ARBA00023014"/>
    </source>
</evidence>
<comment type="cofactor">
    <cofactor evidence="1">
        <name>[4Fe-4S] cluster</name>
        <dbReference type="ChEBI" id="CHEBI:49883"/>
    </cofactor>
</comment>
<feature type="domain" description="Radical SAM core" evidence="8">
    <location>
        <begin position="22"/>
        <end position="242"/>
    </location>
</feature>
<dbReference type="InterPro" id="IPR007197">
    <property type="entry name" value="rSAM"/>
</dbReference>
<keyword evidence="5" id="KW-0408">Iron</keyword>
<dbReference type="CDD" id="cd01335">
    <property type="entry name" value="Radical_SAM"/>
    <property type="match status" value="1"/>
</dbReference>
<evidence type="ECO:0000256" key="2">
    <source>
        <dbReference type="ARBA" id="ARBA00022485"/>
    </source>
</evidence>
<organism evidence="9 10">
    <name type="scientific">Cuniculiplasma divulgatum</name>
    <dbReference type="NCBI Taxonomy" id="1673428"/>
    <lineage>
        <taxon>Archaea</taxon>
        <taxon>Methanobacteriati</taxon>
        <taxon>Thermoplasmatota</taxon>
        <taxon>Thermoplasmata</taxon>
        <taxon>Thermoplasmatales</taxon>
        <taxon>Cuniculiplasmataceae</taxon>
        <taxon>Cuniculiplasma</taxon>
    </lineage>
</organism>
<dbReference type="Proteomes" id="UP000195607">
    <property type="component" value="Chromosome I"/>
</dbReference>
<dbReference type="AlphaFoldDB" id="A0A1N5UDQ9"/>
<evidence type="ECO:0000259" key="8">
    <source>
        <dbReference type="PROSITE" id="PS51918"/>
    </source>
</evidence>
<dbReference type="SFLD" id="SFLDG01067">
    <property type="entry name" value="SPASM/twitch_domain_containing"/>
    <property type="match status" value="1"/>
</dbReference>
<dbReference type="EMBL" id="LT671858">
    <property type="protein sequence ID" value="SIM58881.1"/>
    <property type="molecule type" value="Genomic_DNA"/>
</dbReference>
<dbReference type="PROSITE" id="PS01305">
    <property type="entry name" value="MOAA_NIFB_PQQE"/>
    <property type="match status" value="1"/>
</dbReference>
<dbReference type="InterPro" id="IPR058240">
    <property type="entry name" value="rSAM_sf"/>
</dbReference>
<dbReference type="PANTHER" id="PTHR43273">
    <property type="entry name" value="ANAEROBIC SULFATASE-MATURATING ENZYME HOMOLOG ASLB-RELATED"/>
    <property type="match status" value="1"/>
</dbReference>
<reference evidence="9 10" key="1">
    <citation type="submission" date="2016-04" db="EMBL/GenBank/DDBJ databases">
        <authorList>
            <person name="Evans L.H."/>
            <person name="Alamgir A."/>
            <person name="Owens N."/>
            <person name="Weber N.D."/>
            <person name="Virtaneva K."/>
            <person name="Barbian K."/>
            <person name="Babar A."/>
            <person name="Rosenke K."/>
        </authorList>
    </citation>
    <scope>NUCLEOTIDE SEQUENCE [LARGE SCALE GENOMIC DNA]</scope>
    <source>
        <strain evidence="10">S5(T) (JCM 30642 \VKM B-2941)</strain>
    </source>
</reference>
<evidence type="ECO:0000313" key="10">
    <source>
        <dbReference type="Proteomes" id="UP000195607"/>
    </source>
</evidence>
<dbReference type="SUPFAM" id="SSF102114">
    <property type="entry name" value="Radical SAM enzymes"/>
    <property type="match status" value="1"/>
</dbReference>
<dbReference type="InterPro" id="IPR023885">
    <property type="entry name" value="4Fe4S-binding_SPASM_dom"/>
</dbReference>
<dbReference type="InterPro" id="IPR000385">
    <property type="entry name" value="MoaA_NifB_PqqE_Fe-S-bd_CS"/>
</dbReference>
<dbReference type="InterPro" id="IPR013785">
    <property type="entry name" value="Aldolase_TIM"/>
</dbReference>
<evidence type="ECO:0000313" key="9">
    <source>
        <dbReference type="EMBL" id="SIM58881.1"/>
    </source>
</evidence>
<dbReference type="RefSeq" id="WP_148689718.1">
    <property type="nucleotide sequence ID" value="NZ_LT671858.1"/>
</dbReference>
<evidence type="ECO:0000256" key="1">
    <source>
        <dbReference type="ARBA" id="ARBA00001966"/>
    </source>
</evidence>
<sequence>MQFDKDINNLTGNSIFKFNEFNHFGDYLYVILGHDCNLRCKYCFMPKDSTELDIHGIYKLLDLIVKEKHHLSIRFYGGEPILHFDKIKKIVAYTKEIGLDADFALATNGTLLTDKIVDFIKAENISVMVSLDGDKETNDTMRVFSNGHGSYDFIEPKIRLLEIKSVNYQIAVTLDEHNIHNLFHTIEYLLNHFRVKTVNLNYPYYLKNMNLKQLTDTIMDVNKKLIEKHRLVTGEFYDNFIKPIFEGRTSLYCGGFDGQIVIHPNGNISPCIALSEPPYAEPIGDVDSLKTLYLSPVFSDWMDLVTRYTKGSCMECSYLNICSLGCPYTSILSGKPASPDPLICHLTKRIMKETGI</sequence>
<evidence type="ECO:0000256" key="7">
    <source>
        <dbReference type="ARBA" id="ARBA00023601"/>
    </source>
</evidence>
<dbReference type="GO" id="GO:0046872">
    <property type="term" value="F:metal ion binding"/>
    <property type="evidence" value="ECO:0007669"/>
    <property type="project" value="UniProtKB-KW"/>
</dbReference>
<evidence type="ECO:0000256" key="4">
    <source>
        <dbReference type="ARBA" id="ARBA00022723"/>
    </source>
</evidence>
<gene>
    <name evidence="9" type="ORF">CSP5_0917</name>
</gene>
<dbReference type="GO" id="GO:0051539">
    <property type="term" value="F:4 iron, 4 sulfur cluster binding"/>
    <property type="evidence" value="ECO:0007669"/>
    <property type="project" value="UniProtKB-KW"/>
</dbReference>
<dbReference type="PROSITE" id="PS51918">
    <property type="entry name" value="RADICAL_SAM"/>
    <property type="match status" value="1"/>
</dbReference>